<comment type="caution">
    <text evidence="1">The sequence shown here is derived from an EMBL/GenBank/DDBJ whole genome shotgun (WGS) entry which is preliminary data.</text>
</comment>
<dbReference type="PANTHER" id="PTHR33973">
    <property type="entry name" value="OS07G0153300 PROTEIN"/>
    <property type="match status" value="1"/>
</dbReference>
<keyword evidence="2" id="KW-1185">Reference proteome</keyword>
<dbReference type="InterPro" id="IPR010775">
    <property type="entry name" value="DUF1365"/>
</dbReference>
<name>A0A839DWK7_9PSEU</name>
<gene>
    <name evidence="1" type="ORF">FHX42_000477</name>
</gene>
<organism evidence="1 2">
    <name type="scientific">Halosaccharopolyspora lacisalsi</name>
    <dbReference type="NCBI Taxonomy" id="1000566"/>
    <lineage>
        <taxon>Bacteria</taxon>
        <taxon>Bacillati</taxon>
        <taxon>Actinomycetota</taxon>
        <taxon>Actinomycetes</taxon>
        <taxon>Pseudonocardiales</taxon>
        <taxon>Pseudonocardiaceae</taxon>
        <taxon>Halosaccharopolyspora</taxon>
    </lineage>
</organism>
<protein>
    <submittedName>
        <fullName evidence="1">DUF1365 family protein</fullName>
    </submittedName>
</protein>
<reference evidence="1 2" key="1">
    <citation type="submission" date="2020-07" db="EMBL/GenBank/DDBJ databases">
        <title>Sequencing the genomes of 1000 actinobacteria strains.</title>
        <authorList>
            <person name="Klenk H.-P."/>
        </authorList>
    </citation>
    <scope>NUCLEOTIDE SEQUENCE [LARGE SCALE GENOMIC DNA]</scope>
    <source>
        <strain evidence="1 2">DSM 45975</strain>
    </source>
</reference>
<dbReference type="AlphaFoldDB" id="A0A839DWK7"/>
<proteinExistence type="predicted"/>
<evidence type="ECO:0000313" key="1">
    <source>
        <dbReference type="EMBL" id="MBA8823148.1"/>
    </source>
</evidence>
<accession>A0A839DWK7</accession>
<dbReference type="Proteomes" id="UP000569329">
    <property type="component" value="Unassembled WGS sequence"/>
</dbReference>
<dbReference type="EMBL" id="JACGWZ010000001">
    <property type="protein sequence ID" value="MBA8823148.1"/>
    <property type="molecule type" value="Genomic_DNA"/>
</dbReference>
<evidence type="ECO:0000313" key="2">
    <source>
        <dbReference type="Proteomes" id="UP000569329"/>
    </source>
</evidence>
<sequence length="157" mass="17946">MLAHARALGHVFNPITVYWCHLPDGTLECVVAEVHNTYGQRHCYLLRPDETGRAHTDKHFHVSPFLPEQGRYVMRFDRPGQRLGVHVQLRGDDGPLLTAVMTGRRRPATRVQLVRSTLSRPLVPHRVSALIRLHGVALWLRRVPIVARRQHVSKGVR</sequence>
<dbReference type="Pfam" id="PF07103">
    <property type="entry name" value="DUF1365"/>
    <property type="match status" value="1"/>
</dbReference>
<dbReference type="PANTHER" id="PTHR33973:SF4">
    <property type="entry name" value="OS07G0153300 PROTEIN"/>
    <property type="match status" value="1"/>
</dbReference>